<accession>A0ABS9RT96</accession>
<sequence>MTDKVLAIAALLGLIAFLITVPLFVPHIDLIIFTVLCVLLAAFDFWRELFRGKR</sequence>
<reference evidence="2 3" key="1">
    <citation type="submission" date="2022-02" db="EMBL/GenBank/DDBJ databases">
        <title>Halomonas fukangensis sp. nov., a halophilic bacterium isolated from a bulk soil of Kalidium foliatum at Fukang.</title>
        <authorList>
            <person name="Huang Y."/>
        </authorList>
    </citation>
    <scope>NUCLEOTIDE SEQUENCE [LARGE SCALE GENOMIC DNA]</scope>
    <source>
        <strain evidence="2 3">EGI 63088</strain>
    </source>
</reference>
<feature type="transmembrane region" description="Helical" evidence="1">
    <location>
        <begin position="30"/>
        <end position="46"/>
    </location>
</feature>
<keyword evidence="3" id="KW-1185">Reference proteome</keyword>
<evidence type="ECO:0000313" key="3">
    <source>
        <dbReference type="Proteomes" id="UP001202117"/>
    </source>
</evidence>
<evidence type="ECO:0000256" key="1">
    <source>
        <dbReference type="SAM" id="Phobius"/>
    </source>
</evidence>
<organism evidence="2 3">
    <name type="scientific">Halomonas flagellata</name>
    <dbReference type="NCBI Taxonomy" id="2920385"/>
    <lineage>
        <taxon>Bacteria</taxon>
        <taxon>Pseudomonadati</taxon>
        <taxon>Pseudomonadota</taxon>
        <taxon>Gammaproteobacteria</taxon>
        <taxon>Oceanospirillales</taxon>
        <taxon>Halomonadaceae</taxon>
        <taxon>Halomonas</taxon>
    </lineage>
</organism>
<protein>
    <recommendedName>
        <fullName evidence="4">Phosphatidate cytidylyltransferase</fullName>
    </recommendedName>
</protein>
<proteinExistence type="predicted"/>
<dbReference type="Proteomes" id="UP001202117">
    <property type="component" value="Unassembled WGS sequence"/>
</dbReference>
<feature type="transmembrane region" description="Helical" evidence="1">
    <location>
        <begin position="5"/>
        <end position="24"/>
    </location>
</feature>
<comment type="caution">
    <text evidence="2">The sequence shown here is derived from an EMBL/GenBank/DDBJ whole genome shotgun (WGS) entry which is preliminary data.</text>
</comment>
<evidence type="ECO:0008006" key="4">
    <source>
        <dbReference type="Google" id="ProtNLM"/>
    </source>
</evidence>
<keyword evidence="1" id="KW-1133">Transmembrane helix</keyword>
<gene>
    <name evidence="2" type="ORF">MKP05_08010</name>
</gene>
<dbReference type="EMBL" id="JAKVPY010000007">
    <property type="protein sequence ID" value="MCH4563073.1"/>
    <property type="molecule type" value="Genomic_DNA"/>
</dbReference>
<keyword evidence="1" id="KW-0812">Transmembrane</keyword>
<name>A0ABS9RT96_9GAMM</name>
<evidence type="ECO:0000313" key="2">
    <source>
        <dbReference type="EMBL" id="MCH4563073.1"/>
    </source>
</evidence>
<dbReference type="RefSeq" id="WP_181422070.1">
    <property type="nucleotide sequence ID" value="NZ_JAKVPY010000007.1"/>
</dbReference>
<keyword evidence="1" id="KW-0472">Membrane</keyword>